<dbReference type="AlphaFoldDB" id="A0A8J2V8B3"/>
<evidence type="ECO:0000256" key="1">
    <source>
        <dbReference type="ARBA" id="ARBA00006739"/>
    </source>
</evidence>
<feature type="transmembrane region" description="Helical" evidence="4">
    <location>
        <begin position="398"/>
        <end position="420"/>
    </location>
</feature>
<sequence>MKELYTYIVEFLNIYEWFIAGYASFYVVSYLIFAFLSYYAIRKYVLMKHYINEEVLLKSNEALGVSIVAPAFNEGATIVYNAKSLLSLSYPKFEVIIVNDGSSDDTLEKLIKEFDLVKVPFFYQEHIETAPVKGHYKSKNPVYSKLLVVDKENRKSKADASNAGINSSQYPLFLCTDVDCILKPNTIVKLVKPFIESKIKVIASGAAIRSSNSCEVNEGFLVKVHFPKKWYPMFQELEYVRAFLFGRMAWSQLNSLILVSGGLGMFDKEVAIEAGGYKHTSLGEDMELIIRMRKVMYDKKEKFKITYIPESLCWTEVPPNLKILMRQRIRWARGLIQTLAIHKNMFFKLKYGRTSWFALPYFFFFEFLAPIIELFGLLLIATSLILSFFYAGFINYEFLMWSMLFVYFFYINITIISILLDELLYKSYANIREVLKLIGMALIEPFLYHPVVVVAAIKGYWQYFTKKEATWGVMVRKGFADVKK</sequence>
<evidence type="ECO:0000313" key="6">
    <source>
        <dbReference type="Proteomes" id="UP000652231"/>
    </source>
</evidence>
<name>A0A8J2V8B3_9FLAO</name>
<keyword evidence="2" id="KW-0328">Glycosyltransferase</keyword>
<evidence type="ECO:0000313" key="5">
    <source>
        <dbReference type="EMBL" id="GGD87249.1"/>
    </source>
</evidence>
<dbReference type="EMBL" id="BMGK01000003">
    <property type="protein sequence ID" value="GGD87249.1"/>
    <property type="molecule type" value="Genomic_DNA"/>
</dbReference>
<gene>
    <name evidence="5" type="ORF">GCM10011312_09140</name>
</gene>
<reference evidence="5" key="1">
    <citation type="journal article" date="2014" name="Int. J. Syst. Evol. Microbiol.">
        <title>Complete genome sequence of Corynebacterium casei LMG S-19264T (=DSM 44701T), isolated from a smear-ripened cheese.</title>
        <authorList>
            <consortium name="US DOE Joint Genome Institute (JGI-PGF)"/>
            <person name="Walter F."/>
            <person name="Albersmeier A."/>
            <person name="Kalinowski J."/>
            <person name="Ruckert C."/>
        </authorList>
    </citation>
    <scope>NUCLEOTIDE SEQUENCE</scope>
    <source>
        <strain evidence="5">CGMCC 1.12924</strain>
    </source>
</reference>
<keyword evidence="6" id="KW-1185">Reference proteome</keyword>
<evidence type="ECO:0000256" key="3">
    <source>
        <dbReference type="ARBA" id="ARBA00022679"/>
    </source>
</evidence>
<reference evidence="5" key="2">
    <citation type="submission" date="2020-09" db="EMBL/GenBank/DDBJ databases">
        <authorList>
            <person name="Sun Q."/>
            <person name="Zhou Y."/>
        </authorList>
    </citation>
    <scope>NUCLEOTIDE SEQUENCE</scope>
    <source>
        <strain evidence="5">CGMCC 1.12924</strain>
    </source>
</reference>
<dbReference type="GO" id="GO:0016757">
    <property type="term" value="F:glycosyltransferase activity"/>
    <property type="evidence" value="ECO:0007669"/>
    <property type="project" value="UniProtKB-KW"/>
</dbReference>
<dbReference type="InterPro" id="IPR029044">
    <property type="entry name" value="Nucleotide-diphossugar_trans"/>
</dbReference>
<feature type="transmembrane region" description="Helical" evidence="4">
    <location>
        <begin position="20"/>
        <end position="41"/>
    </location>
</feature>
<feature type="transmembrane region" description="Helical" evidence="4">
    <location>
        <begin position="367"/>
        <end position="391"/>
    </location>
</feature>
<comment type="similarity">
    <text evidence="1">Belongs to the glycosyltransferase 2 family.</text>
</comment>
<dbReference type="CDD" id="cd06423">
    <property type="entry name" value="CESA_like"/>
    <property type="match status" value="1"/>
</dbReference>
<accession>A0A8J2V8B3</accession>
<keyword evidence="4" id="KW-0812">Transmembrane</keyword>
<proteinExistence type="inferred from homology"/>
<organism evidence="5 6">
    <name type="scientific">Planktosalinus lacus</name>
    <dbReference type="NCBI Taxonomy" id="1526573"/>
    <lineage>
        <taxon>Bacteria</taxon>
        <taxon>Pseudomonadati</taxon>
        <taxon>Bacteroidota</taxon>
        <taxon>Flavobacteriia</taxon>
        <taxon>Flavobacteriales</taxon>
        <taxon>Flavobacteriaceae</taxon>
        <taxon>Planktosalinus</taxon>
    </lineage>
</organism>
<dbReference type="Gene3D" id="3.90.550.10">
    <property type="entry name" value="Spore Coat Polysaccharide Biosynthesis Protein SpsA, Chain A"/>
    <property type="match status" value="1"/>
</dbReference>
<keyword evidence="3 5" id="KW-0808">Transferase</keyword>
<dbReference type="RefSeq" id="WP_188439953.1">
    <property type="nucleotide sequence ID" value="NZ_BMGK01000003.1"/>
</dbReference>
<keyword evidence="4" id="KW-0472">Membrane</keyword>
<comment type="caution">
    <text evidence="5">The sequence shown here is derived from an EMBL/GenBank/DDBJ whole genome shotgun (WGS) entry which is preliminary data.</text>
</comment>
<evidence type="ECO:0000256" key="2">
    <source>
        <dbReference type="ARBA" id="ARBA00022676"/>
    </source>
</evidence>
<dbReference type="SUPFAM" id="SSF53448">
    <property type="entry name" value="Nucleotide-diphospho-sugar transferases"/>
    <property type="match status" value="1"/>
</dbReference>
<protein>
    <submittedName>
        <fullName evidence="5">Glycosyl transferase family 2</fullName>
    </submittedName>
</protein>
<dbReference type="PANTHER" id="PTHR43630:SF1">
    <property type="entry name" value="POLY-BETA-1,6-N-ACETYL-D-GLUCOSAMINE SYNTHASE"/>
    <property type="match status" value="1"/>
</dbReference>
<keyword evidence="4" id="KW-1133">Transmembrane helix</keyword>
<dbReference type="Pfam" id="PF13641">
    <property type="entry name" value="Glyco_tranf_2_3"/>
    <property type="match status" value="1"/>
</dbReference>
<feature type="transmembrane region" description="Helical" evidence="4">
    <location>
        <begin position="440"/>
        <end position="461"/>
    </location>
</feature>
<dbReference type="Proteomes" id="UP000652231">
    <property type="component" value="Unassembled WGS sequence"/>
</dbReference>
<evidence type="ECO:0000256" key="4">
    <source>
        <dbReference type="SAM" id="Phobius"/>
    </source>
</evidence>
<dbReference type="PANTHER" id="PTHR43630">
    <property type="entry name" value="POLY-BETA-1,6-N-ACETYL-D-GLUCOSAMINE SYNTHASE"/>
    <property type="match status" value="1"/>
</dbReference>